<dbReference type="PANTHER" id="PTHR11075">
    <property type="entry name" value="PEPTIDE CHAIN RELEASE FACTOR"/>
    <property type="match status" value="1"/>
</dbReference>
<dbReference type="InterPro" id="IPR052104">
    <property type="entry name" value="Mito_Release_Factor_mL62"/>
</dbReference>
<proteinExistence type="predicted"/>
<accession>A0AA88XSI8</accession>
<reference evidence="1" key="1">
    <citation type="submission" date="2019-08" db="EMBL/GenBank/DDBJ databases">
        <title>The improved chromosome-level genome for the pearl oyster Pinctada fucata martensii using PacBio sequencing and Hi-C.</title>
        <authorList>
            <person name="Zheng Z."/>
        </authorList>
    </citation>
    <scope>NUCLEOTIDE SEQUENCE</scope>
    <source>
        <strain evidence="1">ZZ-2019</strain>
        <tissue evidence="1">Adductor muscle</tissue>
    </source>
</reference>
<dbReference type="SUPFAM" id="SSF110916">
    <property type="entry name" value="Peptidyl-tRNA hydrolase domain-like"/>
    <property type="match status" value="1"/>
</dbReference>
<keyword evidence="2" id="KW-1185">Reference proteome</keyword>
<dbReference type="Proteomes" id="UP001186944">
    <property type="component" value="Unassembled WGS sequence"/>
</dbReference>
<evidence type="ECO:0000313" key="2">
    <source>
        <dbReference type="Proteomes" id="UP001186944"/>
    </source>
</evidence>
<dbReference type="GO" id="GO:0005762">
    <property type="term" value="C:mitochondrial large ribosomal subunit"/>
    <property type="evidence" value="ECO:0007669"/>
    <property type="project" value="TreeGrafter"/>
</dbReference>
<evidence type="ECO:0000313" key="1">
    <source>
        <dbReference type="EMBL" id="KAK3090933.1"/>
    </source>
</evidence>
<name>A0AA88XSI8_PINIB</name>
<dbReference type="GO" id="GO:0016150">
    <property type="term" value="F:translation release factor activity, codon nonspecific"/>
    <property type="evidence" value="ECO:0007669"/>
    <property type="project" value="TreeGrafter"/>
</dbReference>
<dbReference type="GO" id="GO:0004045">
    <property type="term" value="F:peptidyl-tRNA hydrolase activity"/>
    <property type="evidence" value="ECO:0007669"/>
    <property type="project" value="TreeGrafter"/>
</dbReference>
<sequence length="172" mass="20316">MFTVNSKVEVRFHIDSATWIPDWVKPRLMEKERGRINKDGVLIISSDKTRVQMLNKADCIDKIRTMVFQASEKPKEPSEEEKRKIAAGILLGFQYCTYTPEAELLLLPMFDPFHFGQSGQYLAYHDVIKFYGKFVGNERKYSEEKFDYVISKRIYVRYRPKLEATLFIKKKE</sequence>
<protein>
    <submittedName>
        <fullName evidence="1">Uncharacterized protein</fullName>
    </submittedName>
</protein>
<dbReference type="AlphaFoldDB" id="A0AA88XSI8"/>
<organism evidence="1 2">
    <name type="scientific">Pinctada imbricata</name>
    <name type="common">Atlantic pearl-oyster</name>
    <name type="synonym">Pinctada martensii</name>
    <dbReference type="NCBI Taxonomy" id="66713"/>
    <lineage>
        <taxon>Eukaryota</taxon>
        <taxon>Metazoa</taxon>
        <taxon>Spiralia</taxon>
        <taxon>Lophotrochozoa</taxon>
        <taxon>Mollusca</taxon>
        <taxon>Bivalvia</taxon>
        <taxon>Autobranchia</taxon>
        <taxon>Pteriomorphia</taxon>
        <taxon>Pterioida</taxon>
        <taxon>Pterioidea</taxon>
        <taxon>Pteriidae</taxon>
        <taxon>Pinctada</taxon>
    </lineage>
</organism>
<gene>
    <name evidence="1" type="ORF">FSP39_015830</name>
</gene>
<dbReference type="GO" id="GO:0070126">
    <property type="term" value="P:mitochondrial translational termination"/>
    <property type="evidence" value="ECO:0007669"/>
    <property type="project" value="TreeGrafter"/>
</dbReference>
<dbReference type="PANTHER" id="PTHR11075:SF54">
    <property type="entry name" value="LARGE RIBOSOMAL SUBUNIT PROTEIN ML62"/>
    <property type="match status" value="1"/>
</dbReference>
<dbReference type="Gene3D" id="3.30.160.20">
    <property type="match status" value="1"/>
</dbReference>
<dbReference type="EMBL" id="VSWD01000010">
    <property type="protein sequence ID" value="KAK3090933.1"/>
    <property type="molecule type" value="Genomic_DNA"/>
</dbReference>
<comment type="caution">
    <text evidence="1">The sequence shown here is derived from an EMBL/GenBank/DDBJ whole genome shotgun (WGS) entry which is preliminary data.</text>
</comment>